<dbReference type="GO" id="GO:0051301">
    <property type="term" value="P:cell division"/>
    <property type="evidence" value="ECO:0007669"/>
    <property type="project" value="UniProtKB-KW"/>
</dbReference>
<dbReference type="Proteomes" id="UP000244940">
    <property type="component" value="Unassembled WGS sequence"/>
</dbReference>
<accession>A0A2U2CAS6</accession>
<keyword evidence="1" id="KW-0132">Cell division</keyword>
<dbReference type="AlphaFoldDB" id="A0A2U2CAS6"/>
<comment type="caution">
    <text evidence="1">The sequence shown here is derived from an EMBL/GenBank/DDBJ whole genome shotgun (WGS) entry which is preliminary data.</text>
</comment>
<protein>
    <submittedName>
        <fullName evidence="1">Cell division protein FtsL</fullName>
    </submittedName>
</protein>
<reference evidence="1 2" key="1">
    <citation type="submission" date="2018-05" db="EMBL/GenBank/DDBJ databases">
        <title>Pararhodobacter marina sp. nov., isolated from deep-sea water of the Indian Ocean.</title>
        <authorList>
            <person name="Lai Q.Sr."/>
            <person name="Liu X."/>
            <person name="Shao Z."/>
        </authorList>
    </citation>
    <scope>NUCLEOTIDE SEQUENCE [LARGE SCALE GENOMIC DNA]</scope>
    <source>
        <strain evidence="1 2">CIC4N-9</strain>
    </source>
</reference>
<gene>
    <name evidence="1" type="ORF">C4N9_09255</name>
</gene>
<evidence type="ECO:0000313" key="2">
    <source>
        <dbReference type="Proteomes" id="UP000244940"/>
    </source>
</evidence>
<organism evidence="1 2">
    <name type="scientific">Pararhodobacter marinus</name>
    <dbReference type="NCBI Taxonomy" id="2184063"/>
    <lineage>
        <taxon>Bacteria</taxon>
        <taxon>Pseudomonadati</taxon>
        <taxon>Pseudomonadota</taxon>
        <taxon>Alphaproteobacteria</taxon>
        <taxon>Rhodobacterales</taxon>
        <taxon>Paracoccaceae</taxon>
        <taxon>Pararhodobacter</taxon>
    </lineage>
</organism>
<evidence type="ECO:0000313" key="1">
    <source>
        <dbReference type="EMBL" id="PWE28995.1"/>
    </source>
</evidence>
<dbReference type="OrthoDB" id="7165680at2"/>
<proteinExistence type="predicted"/>
<name>A0A2U2CAS6_9RHOB</name>
<sequence>MRAVFYMLAAFGVIGLAIWAYDQNQKTQTALSDVRDLRAEIRSLNEALDVQQAEWAYLNRPQRLRALAVLNFERLGLGPMEGRQFGQIEDVPYPQILASTPEDTL</sequence>
<keyword evidence="2" id="KW-1185">Reference proteome</keyword>
<dbReference type="RefSeq" id="WP_109533044.1">
    <property type="nucleotide sequence ID" value="NZ_QEYD01000005.1"/>
</dbReference>
<dbReference type="GeneID" id="94365075"/>
<dbReference type="EMBL" id="QEYD01000005">
    <property type="protein sequence ID" value="PWE28995.1"/>
    <property type="molecule type" value="Genomic_DNA"/>
</dbReference>
<keyword evidence="1" id="KW-0131">Cell cycle</keyword>